<evidence type="ECO:0000259" key="2">
    <source>
        <dbReference type="Pfam" id="PF13473"/>
    </source>
</evidence>
<evidence type="ECO:0000256" key="1">
    <source>
        <dbReference type="SAM" id="SignalP"/>
    </source>
</evidence>
<dbReference type="Pfam" id="PF13473">
    <property type="entry name" value="Cupredoxin_1"/>
    <property type="match status" value="1"/>
</dbReference>
<evidence type="ECO:0000313" key="4">
    <source>
        <dbReference type="Proteomes" id="UP001595828"/>
    </source>
</evidence>
<name>A0ABV8RLW6_9SPHN</name>
<dbReference type="InterPro" id="IPR028096">
    <property type="entry name" value="EfeO_Cupredoxin"/>
</dbReference>
<evidence type="ECO:0000313" key="3">
    <source>
        <dbReference type="EMBL" id="MFC4294366.1"/>
    </source>
</evidence>
<accession>A0ABV8RLW6</accession>
<dbReference type="InterPro" id="IPR008972">
    <property type="entry name" value="Cupredoxin"/>
</dbReference>
<keyword evidence="4" id="KW-1185">Reference proteome</keyword>
<protein>
    <submittedName>
        <fullName evidence="3">Cupredoxin domain-containing protein</fullName>
    </submittedName>
</protein>
<sequence>MLRKLAFVALALALPGAAQGQAPQPRVSVLLSSFKFTPKVIHLRAGQPIVLHLENTGSGGHDFSAPQFFAAATIAAADRAAIVDGTVQVGSRESRDIALTPAAGTYSLKCTHTMHKMFGMSGKIVVS</sequence>
<feature type="chain" id="PRO_5045377327" evidence="1">
    <location>
        <begin position="21"/>
        <end position="127"/>
    </location>
</feature>
<keyword evidence="1" id="KW-0732">Signal</keyword>
<feature type="signal peptide" evidence="1">
    <location>
        <begin position="1"/>
        <end position="20"/>
    </location>
</feature>
<proteinExistence type="predicted"/>
<dbReference type="SUPFAM" id="SSF49503">
    <property type="entry name" value="Cupredoxins"/>
    <property type="match status" value="1"/>
</dbReference>
<feature type="domain" description="EfeO-type cupredoxin-like" evidence="2">
    <location>
        <begin position="5"/>
        <end position="126"/>
    </location>
</feature>
<organism evidence="3 4">
    <name type="scientific">Novosphingobium tardum</name>
    <dbReference type="NCBI Taxonomy" id="1538021"/>
    <lineage>
        <taxon>Bacteria</taxon>
        <taxon>Pseudomonadati</taxon>
        <taxon>Pseudomonadota</taxon>
        <taxon>Alphaproteobacteria</taxon>
        <taxon>Sphingomonadales</taxon>
        <taxon>Sphingomonadaceae</taxon>
        <taxon>Novosphingobium</taxon>
    </lineage>
</organism>
<reference evidence="4" key="1">
    <citation type="journal article" date="2019" name="Int. J. Syst. Evol. Microbiol.">
        <title>The Global Catalogue of Microorganisms (GCM) 10K type strain sequencing project: providing services to taxonomists for standard genome sequencing and annotation.</title>
        <authorList>
            <consortium name="The Broad Institute Genomics Platform"/>
            <consortium name="The Broad Institute Genome Sequencing Center for Infectious Disease"/>
            <person name="Wu L."/>
            <person name="Ma J."/>
        </authorList>
    </citation>
    <scope>NUCLEOTIDE SEQUENCE [LARGE SCALE GENOMIC DNA]</scope>
    <source>
        <strain evidence="4">CGMCC 1.12989</strain>
    </source>
</reference>
<dbReference type="RefSeq" id="WP_379537819.1">
    <property type="nucleotide sequence ID" value="NZ_JBHSDR010000003.1"/>
</dbReference>
<dbReference type="Proteomes" id="UP001595828">
    <property type="component" value="Unassembled WGS sequence"/>
</dbReference>
<dbReference type="Gene3D" id="2.60.40.420">
    <property type="entry name" value="Cupredoxins - blue copper proteins"/>
    <property type="match status" value="1"/>
</dbReference>
<gene>
    <name evidence="3" type="ORF">ACFO0A_04755</name>
</gene>
<dbReference type="EMBL" id="JBHSDR010000003">
    <property type="protein sequence ID" value="MFC4294366.1"/>
    <property type="molecule type" value="Genomic_DNA"/>
</dbReference>
<comment type="caution">
    <text evidence="3">The sequence shown here is derived from an EMBL/GenBank/DDBJ whole genome shotgun (WGS) entry which is preliminary data.</text>
</comment>